<comment type="caution">
    <text evidence="2">The sequence shown here is derived from an EMBL/GenBank/DDBJ whole genome shotgun (WGS) entry which is preliminary data.</text>
</comment>
<feature type="transmembrane region" description="Helical" evidence="1">
    <location>
        <begin position="25"/>
        <end position="47"/>
    </location>
</feature>
<name>A0ABW4XNS0_9GAMM</name>
<feature type="transmembrane region" description="Helical" evidence="1">
    <location>
        <begin position="67"/>
        <end position="84"/>
    </location>
</feature>
<protein>
    <submittedName>
        <fullName evidence="2">DUF2955 domain-containing protein</fullName>
    </submittedName>
</protein>
<organism evidence="2 3">
    <name type="scientific">Corallincola platygyrae</name>
    <dbReference type="NCBI Taxonomy" id="1193278"/>
    <lineage>
        <taxon>Bacteria</taxon>
        <taxon>Pseudomonadati</taxon>
        <taxon>Pseudomonadota</taxon>
        <taxon>Gammaproteobacteria</taxon>
        <taxon>Alteromonadales</taxon>
        <taxon>Psychromonadaceae</taxon>
        <taxon>Corallincola</taxon>
    </lineage>
</organism>
<feature type="transmembrane region" description="Helical" evidence="1">
    <location>
        <begin position="290"/>
        <end position="306"/>
    </location>
</feature>
<feature type="transmembrane region" description="Helical" evidence="1">
    <location>
        <begin position="206"/>
        <end position="226"/>
    </location>
</feature>
<keyword evidence="1" id="KW-1133">Transmembrane helix</keyword>
<feature type="transmembrane region" description="Helical" evidence="1">
    <location>
        <begin position="91"/>
        <end position="108"/>
    </location>
</feature>
<feature type="transmembrane region" description="Helical" evidence="1">
    <location>
        <begin position="114"/>
        <end position="132"/>
    </location>
</feature>
<dbReference type="EMBL" id="JBHUHT010000012">
    <property type="protein sequence ID" value="MFD2096617.1"/>
    <property type="molecule type" value="Genomic_DNA"/>
</dbReference>
<sequence length="363" mass="38193">MPTNLGKQLAGWLPQDPQQRRMLRFAIGTTLAMAFAAVSGMPVGYLIPVLTVSLLGNSQPCLDVSSGLKIIVLIAGSALFGLLFSAATLRYPLPCMLLVILLLFRIFYSAAKGAPAIVSAMLLIAITMVPVVALTHQALALMVAGGLATAGLFAVFFLWLSHTLVPDLGTDAPAAQAPKPDPISEADATRSALISTSVVAPAVVLFYYWGITSHLLTLVFICLLALNPNLQKSGKGALALLLANFSGGLVALLLFQLLVAMPELTALIIFVFATALLFSQRLFSDRPTAPLYATAFSTVLLLIGSTTGDFGGDADEKFYARIIGIGLAAVYVIFGFVVVAIFSPKAREHIATPKSQTANNADA</sequence>
<evidence type="ECO:0000313" key="2">
    <source>
        <dbReference type="EMBL" id="MFD2096617.1"/>
    </source>
</evidence>
<feature type="transmembrane region" description="Helical" evidence="1">
    <location>
        <begin position="139"/>
        <end position="160"/>
    </location>
</feature>
<evidence type="ECO:0000256" key="1">
    <source>
        <dbReference type="SAM" id="Phobius"/>
    </source>
</evidence>
<feature type="transmembrane region" description="Helical" evidence="1">
    <location>
        <begin position="264"/>
        <end position="283"/>
    </location>
</feature>
<proteinExistence type="predicted"/>
<keyword evidence="1" id="KW-0812">Transmembrane</keyword>
<keyword evidence="3" id="KW-1185">Reference proteome</keyword>
<reference evidence="3" key="1">
    <citation type="journal article" date="2019" name="Int. J. Syst. Evol. Microbiol.">
        <title>The Global Catalogue of Microorganisms (GCM) 10K type strain sequencing project: providing services to taxonomists for standard genome sequencing and annotation.</title>
        <authorList>
            <consortium name="The Broad Institute Genomics Platform"/>
            <consortium name="The Broad Institute Genome Sequencing Center for Infectious Disease"/>
            <person name="Wu L."/>
            <person name="Ma J."/>
        </authorList>
    </citation>
    <scope>NUCLEOTIDE SEQUENCE [LARGE SCALE GENOMIC DNA]</scope>
    <source>
        <strain evidence="3">CGMCC 1.10992</strain>
    </source>
</reference>
<feature type="transmembrane region" description="Helical" evidence="1">
    <location>
        <begin position="318"/>
        <end position="342"/>
    </location>
</feature>
<feature type="transmembrane region" description="Helical" evidence="1">
    <location>
        <begin position="238"/>
        <end position="258"/>
    </location>
</feature>
<dbReference type="RefSeq" id="WP_345338993.1">
    <property type="nucleotide sequence ID" value="NZ_BAABLI010000008.1"/>
</dbReference>
<accession>A0ABW4XNS0</accession>
<dbReference type="Proteomes" id="UP001597380">
    <property type="component" value="Unassembled WGS sequence"/>
</dbReference>
<evidence type="ECO:0000313" key="3">
    <source>
        <dbReference type="Proteomes" id="UP001597380"/>
    </source>
</evidence>
<keyword evidence="1" id="KW-0472">Membrane</keyword>
<dbReference type="Pfam" id="PF11168">
    <property type="entry name" value="DUF2955"/>
    <property type="match status" value="1"/>
</dbReference>
<gene>
    <name evidence="2" type="ORF">ACFSJ3_11535</name>
</gene>
<dbReference type="InterPro" id="IPR022604">
    <property type="entry name" value="DUF2955"/>
</dbReference>